<dbReference type="Gene3D" id="3.40.50.12580">
    <property type="match status" value="1"/>
</dbReference>
<dbReference type="GO" id="GO:0016020">
    <property type="term" value="C:membrane"/>
    <property type="evidence" value="ECO:0007669"/>
    <property type="project" value="InterPro"/>
</dbReference>
<dbReference type="InterPro" id="IPR043148">
    <property type="entry name" value="TagF_C"/>
</dbReference>
<protein>
    <submittedName>
        <fullName evidence="1">CDP-glycerol--glycerophosphate glycerophosphotransferase</fullName>
    </submittedName>
</protein>
<organism evidence="1 2">
    <name type="scientific">Peribacillus simplex</name>
    <dbReference type="NCBI Taxonomy" id="1478"/>
    <lineage>
        <taxon>Bacteria</taxon>
        <taxon>Bacillati</taxon>
        <taxon>Bacillota</taxon>
        <taxon>Bacilli</taxon>
        <taxon>Bacillales</taxon>
        <taxon>Bacillaceae</taxon>
        <taxon>Peribacillus</taxon>
    </lineage>
</organism>
<dbReference type="AlphaFoldDB" id="A0A8B5XWH7"/>
<name>A0A8B5XWH7_9BACI</name>
<dbReference type="Proteomes" id="UP000317770">
    <property type="component" value="Unassembled WGS sequence"/>
</dbReference>
<keyword evidence="1" id="KW-0808">Transferase</keyword>
<gene>
    <name evidence="1" type="ORF">FQP34_17475</name>
</gene>
<evidence type="ECO:0000313" key="2">
    <source>
        <dbReference type="Proteomes" id="UP000317770"/>
    </source>
</evidence>
<evidence type="ECO:0000313" key="1">
    <source>
        <dbReference type="EMBL" id="TVX79127.1"/>
    </source>
</evidence>
<dbReference type="GO" id="GO:0047355">
    <property type="term" value="F:CDP-glycerol glycerophosphotransferase activity"/>
    <property type="evidence" value="ECO:0007669"/>
    <property type="project" value="InterPro"/>
</dbReference>
<accession>A0A8B5XWH7</accession>
<dbReference type="InterPro" id="IPR007554">
    <property type="entry name" value="Glycerophosphate_synth"/>
</dbReference>
<dbReference type="Pfam" id="PF04464">
    <property type="entry name" value="Glyphos_transf"/>
    <property type="match status" value="1"/>
</dbReference>
<proteinExistence type="predicted"/>
<dbReference type="EMBL" id="VNKI01000008">
    <property type="protein sequence ID" value="TVX79127.1"/>
    <property type="molecule type" value="Genomic_DNA"/>
</dbReference>
<sequence>MKQETVYGRLENGNPVLLDGYCLFNGTKSISKKRKFNIKYFVYSQETNNTVTLSEYEPMTILQTITLKKGHVNKEGKFENERIIFFVDTNCKLSFVKTHQKNLQLDKTLDKIEKSPFFKSLVFLLFFRFLFVGVMRFRNYSFQEANLSFGYDKSINFKVHFLFPVKIREKFALKTGKISVLIHTYWSFVPMKEIYQHYVNTSEINTPIFIQLSHSDHNYWYNFKSDSKHKYDKNHYLYNTRSYRLAQMNSELFIRKSITGQYVIVLTSMMSKSIIIKERFAYLISLFSPNKKKYDVYFEKFSAGASESAFELFKYAFKMGDSCVYILERGHPEYQNLKQQYGRALVGKNSFLAFYYIFLARSFQSSDLVGHIQRRLYDNDYLIKKKVLSTDKKIMLQHGPCMATNIFERGYFNRKVPIAPDYMLVNSNFEKNLFLNNTGYTEKELMVTGLPNIDLYVKEQQSEKNQITFMLTWRPWDLTGSIEVGSYLDRYFSFLELIRKEKFYKDKKINVILHPKSRIILQEQFPDIYDKYEKSFFIGDIKDALLSSKVVISDYSSITFYAFAGGSNVIFYWEDKALAEVEYGAPNILQKEIAFGSIVEKFKDLHSEIVYSYNNPQSLFHTAQFSKLMECTSGHNTENTYDYIQNIILENQHNPLEEESEFTISEKQSSAS</sequence>
<dbReference type="SUPFAM" id="SSF53756">
    <property type="entry name" value="UDP-Glycosyltransferase/glycogen phosphorylase"/>
    <property type="match status" value="1"/>
</dbReference>
<reference evidence="1 2" key="1">
    <citation type="submission" date="2019-07" db="EMBL/GenBank/DDBJ databases">
        <title>Genome assembly of Bacillus simplex strain GGC-P6A.</title>
        <authorList>
            <person name="Jennings M.E."/>
            <person name="Barton H.A."/>
        </authorList>
    </citation>
    <scope>NUCLEOTIDE SEQUENCE [LARGE SCALE GENOMIC DNA]</scope>
    <source>
        <strain evidence="1 2">GGC-P6A</strain>
    </source>
</reference>
<comment type="caution">
    <text evidence="1">The sequence shown here is derived from an EMBL/GenBank/DDBJ whole genome shotgun (WGS) entry which is preliminary data.</text>
</comment>